<feature type="region of interest" description="Disordered" evidence="1">
    <location>
        <begin position="75"/>
        <end position="130"/>
    </location>
</feature>
<gene>
    <name evidence="3" type="ORF">CTOB1V02_LOCUS7731</name>
</gene>
<feature type="chain" id="PRO_5043501446" evidence="2">
    <location>
        <begin position="27"/>
        <end position="152"/>
    </location>
</feature>
<dbReference type="AlphaFoldDB" id="A0A7R8WGB4"/>
<organism evidence="3">
    <name type="scientific">Cyprideis torosa</name>
    <dbReference type="NCBI Taxonomy" id="163714"/>
    <lineage>
        <taxon>Eukaryota</taxon>
        <taxon>Metazoa</taxon>
        <taxon>Ecdysozoa</taxon>
        <taxon>Arthropoda</taxon>
        <taxon>Crustacea</taxon>
        <taxon>Oligostraca</taxon>
        <taxon>Ostracoda</taxon>
        <taxon>Podocopa</taxon>
        <taxon>Podocopida</taxon>
        <taxon>Cytherocopina</taxon>
        <taxon>Cytheroidea</taxon>
        <taxon>Cytherideidae</taxon>
        <taxon>Cyprideis</taxon>
    </lineage>
</organism>
<keyword evidence="2" id="KW-0732">Signal</keyword>
<sequence length="152" mass="17093">MMNSKTFIFLVLLGFAGHQTFGGGQAVETDCSEWECGSQPQLEDSCGDCREGILKPNDPICQYCFCCALKTAQEPPSAVSGQTEKITPPFNQRPGEHAGADDDQAKRSSRRQIRCQRSRALRSAQQDTKATDQKFFNYDSCDWRRRLESEKD</sequence>
<evidence type="ECO:0000256" key="2">
    <source>
        <dbReference type="SAM" id="SignalP"/>
    </source>
</evidence>
<evidence type="ECO:0000313" key="3">
    <source>
        <dbReference type="EMBL" id="CAD7229866.1"/>
    </source>
</evidence>
<feature type="compositionally biased region" description="Basic residues" evidence="1">
    <location>
        <begin position="107"/>
        <end position="120"/>
    </location>
</feature>
<evidence type="ECO:0000256" key="1">
    <source>
        <dbReference type="SAM" id="MobiDB-lite"/>
    </source>
</evidence>
<reference evidence="3" key="1">
    <citation type="submission" date="2020-11" db="EMBL/GenBank/DDBJ databases">
        <authorList>
            <person name="Tran Van P."/>
        </authorList>
    </citation>
    <scope>NUCLEOTIDE SEQUENCE</scope>
</reference>
<name>A0A7R8WGB4_9CRUS</name>
<feature type="signal peptide" evidence="2">
    <location>
        <begin position="1"/>
        <end position="26"/>
    </location>
</feature>
<feature type="compositionally biased region" description="Basic and acidic residues" evidence="1">
    <location>
        <begin position="94"/>
        <end position="106"/>
    </location>
</feature>
<proteinExistence type="predicted"/>
<dbReference type="EMBL" id="OB662330">
    <property type="protein sequence ID" value="CAD7229866.1"/>
    <property type="molecule type" value="Genomic_DNA"/>
</dbReference>
<protein>
    <submittedName>
        <fullName evidence="3">Uncharacterized protein</fullName>
    </submittedName>
</protein>
<accession>A0A7R8WGB4</accession>